<comment type="caution">
    <text evidence="5">The sequence shown here is derived from an EMBL/GenBank/DDBJ whole genome shotgun (WGS) entry which is preliminary data.</text>
</comment>
<proteinExistence type="inferred from homology"/>
<sequence>MQAQELLAFVLDKLDDMKAKDIVSLDVREKSNVTDSMVICSGTSNRHTRSIADHLIKEAKKAGITVLGIEGEGSGEWVLIDLGEVIAHVMQEESRSFYQLEKLWSV</sequence>
<dbReference type="GO" id="GO:0017148">
    <property type="term" value="P:negative regulation of translation"/>
    <property type="evidence" value="ECO:0007669"/>
    <property type="project" value="UniProtKB-UniRule"/>
</dbReference>
<dbReference type="InterPro" id="IPR004394">
    <property type="entry name" value="Iojap/RsfS/C7orf30"/>
</dbReference>
<dbReference type="GO" id="GO:0043023">
    <property type="term" value="F:ribosomal large subunit binding"/>
    <property type="evidence" value="ECO:0007669"/>
    <property type="project" value="TreeGrafter"/>
</dbReference>
<evidence type="ECO:0000313" key="5">
    <source>
        <dbReference type="EMBL" id="RRJ19416.1"/>
    </source>
</evidence>
<dbReference type="EMBL" id="RRCF01000004">
    <property type="protein sequence ID" value="RRJ19416.1"/>
    <property type="molecule type" value="Genomic_DNA"/>
</dbReference>
<evidence type="ECO:0000256" key="2">
    <source>
        <dbReference type="ARBA" id="ARBA00022490"/>
    </source>
</evidence>
<dbReference type="OrthoDB" id="9793681at2"/>
<evidence type="ECO:0000313" key="6">
    <source>
        <dbReference type="Proteomes" id="UP000276260"/>
    </source>
</evidence>
<keyword evidence="4" id="KW-0810">Translation regulation</keyword>
<dbReference type="Gene3D" id="3.30.460.10">
    <property type="entry name" value="Beta Polymerase, domain 2"/>
    <property type="match status" value="1"/>
</dbReference>
<dbReference type="PANTHER" id="PTHR21043">
    <property type="entry name" value="IOJAP SUPERFAMILY ORTHOLOG"/>
    <property type="match status" value="1"/>
</dbReference>
<dbReference type="AlphaFoldDB" id="A0A3P3QDY6"/>
<protein>
    <recommendedName>
        <fullName evidence="4">Ribosomal silencing factor RsfS</fullName>
    </recommendedName>
</protein>
<dbReference type="GO" id="GO:0090071">
    <property type="term" value="P:negative regulation of ribosome biogenesis"/>
    <property type="evidence" value="ECO:0007669"/>
    <property type="project" value="UniProtKB-UniRule"/>
</dbReference>
<dbReference type="FunFam" id="3.30.460.10:FF:000004">
    <property type="entry name" value="Ribosomal silencing factor RsfS"/>
    <property type="match status" value="1"/>
</dbReference>
<comment type="subcellular location">
    <subcellularLocation>
        <location evidence="4">Cytoplasm</location>
    </subcellularLocation>
</comment>
<evidence type="ECO:0000256" key="4">
    <source>
        <dbReference type="HAMAP-Rule" id="MF_01477"/>
    </source>
</evidence>
<comment type="function">
    <text evidence="4">Functions as a ribosomal silencing factor. Interacts with ribosomal protein uL14 (rplN), blocking formation of intersubunit bridge B8. Prevents association of the 30S and 50S ribosomal subunits and the formation of functional ribosomes, thus repressing translation.</text>
</comment>
<dbReference type="GO" id="GO:0042256">
    <property type="term" value="P:cytosolic ribosome assembly"/>
    <property type="evidence" value="ECO:0007669"/>
    <property type="project" value="UniProtKB-UniRule"/>
</dbReference>
<keyword evidence="2 4" id="KW-0963">Cytoplasm</keyword>
<dbReference type="SUPFAM" id="SSF81301">
    <property type="entry name" value="Nucleotidyltransferase"/>
    <property type="match status" value="1"/>
</dbReference>
<dbReference type="PANTHER" id="PTHR21043:SF0">
    <property type="entry name" value="MITOCHONDRIAL ASSEMBLY OF RIBOSOMAL LARGE SUBUNIT PROTEIN 1"/>
    <property type="match status" value="1"/>
</dbReference>
<accession>A0A3P3QDY6</accession>
<dbReference type="HAMAP" id="MF_01477">
    <property type="entry name" value="Iojap_RsfS"/>
    <property type="match status" value="1"/>
</dbReference>
<evidence type="ECO:0000256" key="3">
    <source>
        <dbReference type="ARBA" id="ARBA00022491"/>
    </source>
</evidence>
<keyword evidence="6" id="KW-1185">Reference proteome</keyword>
<comment type="subunit">
    <text evidence="4">Interacts with ribosomal protein uL14 (rplN).</text>
</comment>
<comment type="similarity">
    <text evidence="1 4">Belongs to the Iojap/RsfS family.</text>
</comment>
<dbReference type="NCBIfam" id="TIGR00090">
    <property type="entry name" value="rsfS_iojap_ybeB"/>
    <property type="match status" value="1"/>
</dbReference>
<name>A0A3P3QDY6_9GAMM</name>
<dbReference type="InterPro" id="IPR043519">
    <property type="entry name" value="NT_sf"/>
</dbReference>
<dbReference type="Pfam" id="PF02410">
    <property type="entry name" value="RsfS"/>
    <property type="match status" value="1"/>
</dbReference>
<gene>
    <name evidence="4 5" type="primary">rsfS</name>
    <name evidence="5" type="ORF">EIK76_13205</name>
</gene>
<reference evidence="5 6" key="1">
    <citation type="submission" date="2018-11" db="EMBL/GenBank/DDBJ databases">
        <title>Draft genome analysis of Rheinheimera mesophila isolated from an industrial waste site.</title>
        <authorList>
            <person name="Yu Q."/>
            <person name="Qi Y."/>
            <person name="Zhang H."/>
            <person name="Lu Y."/>
            <person name="Pu J."/>
        </authorList>
    </citation>
    <scope>NUCLEOTIDE SEQUENCE [LARGE SCALE GENOMIC DNA]</scope>
    <source>
        <strain evidence="5 6">IITR13</strain>
    </source>
</reference>
<dbReference type="Proteomes" id="UP000276260">
    <property type="component" value="Unassembled WGS sequence"/>
</dbReference>
<keyword evidence="3 4" id="KW-0678">Repressor</keyword>
<dbReference type="GO" id="GO:0005737">
    <property type="term" value="C:cytoplasm"/>
    <property type="evidence" value="ECO:0007669"/>
    <property type="project" value="UniProtKB-SubCell"/>
</dbReference>
<organism evidence="5 6">
    <name type="scientific">Rheinheimera mesophila</name>
    <dbReference type="NCBI Taxonomy" id="1547515"/>
    <lineage>
        <taxon>Bacteria</taxon>
        <taxon>Pseudomonadati</taxon>
        <taxon>Pseudomonadota</taxon>
        <taxon>Gammaproteobacteria</taxon>
        <taxon>Chromatiales</taxon>
        <taxon>Chromatiaceae</taxon>
        <taxon>Rheinheimera</taxon>
    </lineage>
</organism>
<evidence type="ECO:0000256" key="1">
    <source>
        <dbReference type="ARBA" id="ARBA00010574"/>
    </source>
</evidence>
<dbReference type="RefSeq" id="WP_046519479.1">
    <property type="nucleotide sequence ID" value="NZ_LAVS01000012.1"/>
</dbReference>